<feature type="transmembrane region" description="Helical" evidence="6">
    <location>
        <begin position="80"/>
        <end position="100"/>
    </location>
</feature>
<feature type="transmembrane region" description="Helical" evidence="6">
    <location>
        <begin position="21"/>
        <end position="42"/>
    </location>
</feature>
<feature type="transmembrane region" description="Helical" evidence="6">
    <location>
        <begin position="158"/>
        <end position="181"/>
    </location>
</feature>
<evidence type="ECO:0000256" key="2">
    <source>
        <dbReference type="ARBA" id="ARBA00009166"/>
    </source>
</evidence>
<dbReference type="Proteomes" id="UP001328107">
    <property type="component" value="Unassembled WGS sequence"/>
</dbReference>
<feature type="non-terminal residue" evidence="7">
    <location>
        <position position="1"/>
    </location>
</feature>
<evidence type="ECO:0008006" key="9">
    <source>
        <dbReference type="Google" id="ProtNLM"/>
    </source>
</evidence>
<accession>A0AAN5CWX4</accession>
<comment type="similarity">
    <text evidence="2">Belongs to the nematode receptor-like protein srd family.</text>
</comment>
<keyword evidence="3 6" id="KW-0812">Transmembrane</keyword>
<keyword evidence="5 6" id="KW-0472">Membrane</keyword>
<name>A0AAN5CWX4_9BILA</name>
<dbReference type="PANTHER" id="PTHR22945">
    <property type="entry name" value="SERPENTINE RECEPTOR, CLASS D DELTA"/>
    <property type="match status" value="1"/>
</dbReference>
<evidence type="ECO:0000256" key="4">
    <source>
        <dbReference type="ARBA" id="ARBA00022989"/>
    </source>
</evidence>
<comment type="caution">
    <text evidence="7">The sequence shown here is derived from an EMBL/GenBank/DDBJ whole genome shotgun (WGS) entry which is preliminary data.</text>
</comment>
<proteinExistence type="inferred from homology"/>
<keyword evidence="8" id="KW-1185">Reference proteome</keyword>
<reference evidence="8" key="1">
    <citation type="submission" date="2022-10" db="EMBL/GenBank/DDBJ databases">
        <title>Genome assembly of Pristionchus species.</title>
        <authorList>
            <person name="Yoshida K."/>
            <person name="Sommer R.J."/>
        </authorList>
    </citation>
    <scope>NUCLEOTIDE SEQUENCE [LARGE SCALE GENOMIC DNA]</scope>
    <source>
        <strain evidence="8">RS5460</strain>
    </source>
</reference>
<dbReference type="PANTHER" id="PTHR22945:SF40">
    <property type="entry name" value="SERPENTINE RECEPTOR, CLASS D (DELTA)-RELATED"/>
    <property type="match status" value="1"/>
</dbReference>
<dbReference type="InterPro" id="IPR050920">
    <property type="entry name" value="Nematode_rcpt-like_delta"/>
</dbReference>
<evidence type="ECO:0000256" key="5">
    <source>
        <dbReference type="ARBA" id="ARBA00023136"/>
    </source>
</evidence>
<gene>
    <name evidence="7" type="ORF">PMAYCL1PPCAC_22232</name>
</gene>
<evidence type="ECO:0000313" key="8">
    <source>
        <dbReference type="Proteomes" id="UP001328107"/>
    </source>
</evidence>
<dbReference type="Pfam" id="PF10317">
    <property type="entry name" value="7TM_GPCR_Srd"/>
    <property type="match status" value="1"/>
</dbReference>
<comment type="subcellular location">
    <subcellularLocation>
        <location evidence="1">Membrane</location>
        <topology evidence="1">Multi-pass membrane protein</topology>
    </subcellularLocation>
</comment>
<protein>
    <recommendedName>
        <fullName evidence="9">G protein-coupled receptor</fullName>
    </recommendedName>
</protein>
<evidence type="ECO:0000256" key="1">
    <source>
        <dbReference type="ARBA" id="ARBA00004141"/>
    </source>
</evidence>
<sequence length="211" mass="24190">ASFFYRLFILKHESPSRRMMIVLLLIFSLLPLFMTACTSLSIDDESEVREAFKIIYDLDNYVVQGHIDSHPKLHYKISQLYTAGSAVPVAITVLFVRRKVIRTLDAQRQSMSERTVNVHKTLVKVLTLQACLPLIFSLTILCYVIEKFGIIYSPVIEHFIRVNISLMAAISPYIILNIRVFRDFIFCKRVRTKSTVSITTVISPSKSTNIN</sequence>
<evidence type="ECO:0000256" key="3">
    <source>
        <dbReference type="ARBA" id="ARBA00022692"/>
    </source>
</evidence>
<dbReference type="GO" id="GO:0016020">
    <property type="term" value="C:membrane"/>
    <property type="evidence" value="ECO:0007669"/>
    <property type="project" value="UniProtKB-SubCell"/>
</dbReference>
<feature type="transmembrane region" description="Helical" evidence="6">
    <location>
        <begin position="121"/>
        <end position="146"/>
    </location>
</feature>
<dbReference type="AlphaFoldDB" id="A0AAN5CWX4"/>
<dbReference type="InterPro" id="IPR019421">
    <property type="entry name" value="7TM_GPCR_serpentine_rcpt_Srd"/>
</dbReference>
<organism evidence="7 8">
    <name type="scientific">Pristionchus mayeri</name>
    <dbReference type="NCBI Taxonomy" id="1317129"/>
    <lineage>
        <taxon>Eukaryota</taxon>
        <taxon>Metazoa</taxon>
        <taxon>Ecdysozoa</taxon>
        <taxon>Nematoda</taxon>
        <taxon>Chromadorea</taxon>
        <taxon>Rhabditida</taxon>
        <taxon>Rhabditina</taxon>
        <taxon>Diplogasteromorpha</taxon>
        <taxon>Diplogasteroidea</taxon>
        <taxon>Neodiplogasteridae</taxon>
        <taxon>Pristionchus</taxon>
    </lineage>
</organism>
<keyword evidence="4 6" id="KW-1133">Transmembrane helix</keyword>
<evidence type="ECO:0000313" key="7">
    <source>
        <dbReference type="EMBL" id="GMR52037.1"/>
    </source>
</evidence>
<dbReference type="EMBL" id="BTRK01000005">
    <property type="protein sequence ID" value="GMR52037.1"/>
    <property type="molecule type" value="Genomic_DNA"/>
</dbReference>
<evidence type="ECO:0000256" key="6">
    <source>
        <dbReference type="SAM" id="Phobius"/>
    </source>
</evidence>